<proteinExistence type="predicted"/>
<sequence length="160" mass="17637">MPCAVLAHAGEDFEPLEHLMPWAVSAREGEDFVPLEHLIPYAVIARASDDFKPLKLLMLYAVLTRAGKDFEPLERYKRLRAICDLRPPLYSVSDFGPIVDCTALGLLPNDCQRQQLKSGCVAVWLLQCSDHLDLVGTSMGGLDHPQKIHGVDGSGGERIT</sequence>
<name>A0A498J6V0_MALDO</name>
<comment type="caution">
    <text evidence="1">The sequence shown here is derived from an EMBL/GenBank/DDBJ whole genome shotgun (WGS) entry which is preliminary data.</text>
</comment>
<reference evidence="1 2" key="1">
    <citation type="submission" date="2018-10" db="EMBL/GenBank/DDBJ databases">
        <title>A high-quality apple genome assembly.</title>
        <authorList>
            <person name="Hu J."/>
        </authorList>
    </citation>
    <scope>NUCLEOTIDE SEQUENCE [LARGE SCALE GENOMIC DNA]</scope>
    <source>
        <strain evidence="2">cv. HFTH1</strain>
        <tissue evidence="1">Young leaf</tissue>
    </source>
</reference>
<evidence type="ECO:0000313" key="2">
    <source>
        <dbReference type="Proteomes" id="UP000290289"/>
    </source>
</evidence>
<gene>
    <name evidence="1" type="ORF">DVH24_031880</name>
</gene>
<accession>A0A498J6V0</accession>
<protein>
    <submittedName>
        <fullName evidence="1">Uncharacterized protein</fullName>
    </submittedName>
</protein>
<evidence type="ECO:0000313" key="1">
    <source>
        <dbReference type="EMBL" id="RXH89523.1"/>
    </source>
</evidence>
<keyword evidence="2" id="KW-1185">Reference proteome</keyword>
<dbReference type="Proteomes" id="UP000290289">
    <property type="component" value="Chromosome 9"/>
</dbReference>
<dbReference type="AlphaFoldDB" id="A0A498J6V0"/>
<organism evidence="1 2">
    <name type="scientific">Malus domestica</name>
    <name type="common">Apple</name>
    <name type="synonym">Pyrus malus</name>
    <dbReference type="NCBI Taxonomy" id="3750"/>
    <lineage>
        <taxon>Eukaryota</taxon>
        <taxon>Viridiplantae</taxon>
        <taxon>Streptophyta</taxon>
        <taxon>Embryophyta</taxon>
        <taxon>Tracheophyta</taxon>
        <taxon>Spermatophyta</taxon>
        <taxon>Magnoliopsida</taxon>
        <taxon>eudicotyledons</taxon>
        <taxon>Gunneridae</taxon>
        <taxon>Pentapetalae</taxon>
        <taxon>rosids</taxon>
        <taxon>fabids</taxon>
        <taxon>Rosales</taxon>
        <taxon>Rosaceae</taxon>
        <taxon>Amygdaloideae</taxon>
        <taxon>Maleae</taxon>
        <taxon>Malus</taxon>
    </lineage>
</organism>
<dbReference type="EMBL" id="RDQH01000335">
    <property type="protein sequence ID" value="RXH89523.1"/>
    <property type="molecule type" value="Genomic_DNA"/>
</dbReference>